<dbReference type="RefSeq" id="WP_079543147.1">
    <property type="nucleotide sequence ID" value="NZ_LT670844.1"/>
</dbReference>
<reference evidence="6 7" key="1">
    <citation type="submission" date="2016-11" db="EMBL/GenBank/DDBJ databases">
        <authorList>
            <person name="Jaros S."/>
            <person name="Januszkiewicz K."/>
            <person name="Wedrychowicz H."/>
        </authorList>
    </citation>
    <scope>NUCLEOTIDE SEQUENCE [LARGE SCALE GENOMIC DNA]</scope>
    <source>
        <strain evidence="6 7">GAS499</strain>
    </source>
</reference>
<proteinExistence type="predicted"/>
<dbReference type="AlphaFoldDB" id="A0A1M7AKN2"/>
<sequence>MTSAELILGIVTLQRVAELVISNDNTRKLMARGAIEVAARHYPLIVAVHAAWLIALWAFGHGRPVNVVAFLFYLVLQGFRFWVMRTLGPRWTTRIIVLPEQALVSAGPYRFLSHPNYAVVSFEIAVLPLALGLPLLAAIFSILNAAVLAIRIRAEDRALAASGQAARGVQ</sequence>
<dbReference type="GO" id="GO:0032259">
    <property type="term" value="P:methylation"/>
    <property type="evidence" value="ECO:0007669"/>
    <property type="project" value="UniProtKB-KW"/>
</dbReference>
<dbReference type="GO" id="GO:0016020">
    <property type="term" value="C:membrane"/>
    <property type="evidence" value="ECO:0007669"/>
    <property type="project" value="UniProtKB-SubCell"/>
</dbReference>
<dbReference type="Proteomes" id="UP000189935">
    <property type="component" value="Chromosome I"/>
</dbReference>
<evidence type="ECO:0000256" key="1">
    <source>
        <dbReference type="ARBA" id="ARBA00004141"/>
    </source>
</evidence>
<feature type="transmembrane region" description="Helical" evidence="5">
    <location>
        <begin position="124"/>
        <end position="150"/>
    </location>
</feature>
<keyword evidence="6" id="KW-0808">Transferase</keyword>
<dbReference type="Gene3D" id="1.20.120.1630">
    <property type="match status" value="1"/>
</dbReference>
<evidence type="ECO:0000256" key="3">
    <source>
        <dbReference type="ARBA" id="ARBA00022989"/>
    </source>
</evidence>
<organism evidence="6 7">
    <name type="scientific">Bradyrhizobium lablabi</name>
    <dbReference type="NCBI Taxonomy" id="722472"/>
    <lineage>
        <taxon>Bacteria</taxon>
        <taxon>Pseudomonadati</taxon>
        <taxon>Pseudomonadota</taxon>
        <taxon>Alphaproteobacteria</taxon>
        <taxon>Hyphomicrobiales</taxon>
        <taxon>Nitrobacteraceae</taxon>
        <taxon>Bradyrhizobium</taxon>
    </lineage>
</organism>
<keyword evidence="6" id="KW-0489">Methyltransferase</keyword>
<dbReference type="PANTHER" id="PTHR43847:SF1">
    <property type="entry name" value="BLL3993 PROTEIN"/>
    <property type="match status" value="1"/>
</dbReference>
<gene>
    <name evidence="6" type="ORF">SAMN05444159_5891</name>
</gene>
<dbReference type="InterPro" id="IPR007269">
    <property type="entry name" value="ICMT_MeTrfase"/>
</dbReference>
<evidence type="ECO:0000256" key="5">
    <source>
        <dbReference type="SAM" id="Phobius"/>
    </source>
</evidence>
<name>A0A1M7AKN2_9BRAD</name>
<dbReference type="InterPro" id="IPR052527">
    <property type="entry name" value="Metal_cation-efflux_comp"/>
</dbReference>
<evidence type="ECO:0000313" key="6">
    <source>
        <dbReference type="EMBL" id="SHL43320.1"/>
    </source>
</evidence>
<evidence type="ECO:0000256" key="4">
    <source>
        <dbReference type="ARBA" id="ARBA00023136"/>
    </source>
</evidence>
<protein>
    <submittedName>
        <fullName evidence="6">Methyltransferase</fullName>
    </submittedName>
</protein>
<keyword evidence="2 5" id="KW-0812">Transmembrane</keyword>
<evidence type="ECO:0000256" key="2">
    <source>
        <dbReference type="ARBA" id="ARBA00022692"/>
    </source>
</evidence>
<keyword evidence="3 5" id="KW-1133">Transmembrane helix</keyword>
<dbReference type="OrthoDB" id="7203053at2"/>
<feature type="transmembrane region" description="Helical" evidence="5">
    <location>
        <begin position="65"/>
        <end position="83"/>
    </location>
</feature>
<dbReference type="GO" id="GO:0004671">
    <property type="term" value="F:protein C-terminal S-isoprenylcysteine carboxyl O-methyltransferase activity"/>
    <property type="evidence" value="ECO:0007669"/>
    <property type="project" value="InterPro"/>
</dbReference>
<dbReference type="EMBL" id="LT670844">
    <property type="protein sequence ID" value="SHL43320.1"/>
    <property type="molecule type" value="Genomic_DNA"/>
</dbReference>
<feature type="transmembrane region" description="Helical" evidence="5">
    <location>
        <begin position="37"/>
        <end position="59"/>
    </location>
</feature>
<keyword evidence="4 5" id="KW-0472">Membrane</keyword>
<dbReference type="PANTHER" id="PTHR43847">
    <property type="entry name" value="BLL3993 PROTEIN"/>
    <property type="match status" value="1"/>
</dbReference>
<accession>A0A1M7AKN2</accession>
<evidence type="ECO:0000313" key="7">
    <source>
        <dbReference type="Proteomes" id="UP000189935"/>
    </source>
</evidence>
<dbReference type="Pfam" id="PF04140">
    <property type="entry name" value="ICMT"/>
    <property type="match status" value="1"/>
</dbReference>
<comment type="subcellular location">
    <subcellularLocation>
        <location evidence="1">Membrane</location>
        <topology evidence="1">Multi-pass membrane protein</topology>
    </subcellularLocation>
</comment>